<protein>
    <submittedName>
        <fullName evidence="2">SRPBCC family protein</fullName>
    </submittedName>
</protein>
<dbReference type="CDD" id="cd07821">
    <property type="entry name" value="PYR_PYL_RCAR_like"/>
    <property type="match status" value="1"/>
</dbReference>
<dbReference type="Pfam" id="PF10604">
    <property type="entry name" value="Polyketide_cyc2"/>
    <property type="match status" value="1"/>
</dbReference>
<accession>A0ABX1RZP6</accession>
<dbReference type="InterPro" id="IPR023393">
    <property type="entry name" value="START-like_dom_sf"/>
</dbReference>
<evidence type="ECO:0000313" key="3">
    <source>
        <dbReference type="Proteomes" id="UP000746690"/>
    </source>
</evidence>
<feature type="signal peptide" evidence="1">
    <location>
        <begin position="1"/>
        <end position="24"/>
    </location>
</feature>
<dbReference type="EMBL" id="JABBHF010000010">
    <property type="protein sequence ID" value="NMH89066.1"/>
    <property type="molecule type" value="Genomic_DNA"/>
</dbReference>
<organism evidence="2 3">
    <name type="scientific">Flavivirga algicola</name>
    <dbReference type="NCBI Taxonomy" id="2729136"/>
    <lineage>
        <taxon>Bacteria</taxon>
        <taxon>Pseudomonadati</taxon>
        <taxon>Bacteroidota</taxon>
        <taxon>Flavobacteriia</taxon>
        <taxon>Flavobacteriales</taxon>
        <taxon>Flavobacteriaceae</taxon>
        <taxon>Flavivirga</taxon>
    </lineage>
</organism>
<dbReference type="InterPro" id="IPR019587">
    <property type="entry name" value="Polyketide_cyclase/dehydratase"/>
</dbReference>
<dbReference type="Proteomes" id="UP000746690">
    <property type="component" value="Unassembled WGS sequence"/>
</dbReference>
<proteinExistence type="predicted"/>
<evidence type="ECO:0000256" key="1">
    <source>
        <dbReference type="SAM" id="SignalP"/>
    </source>
</evidence>
<dbReference type="PANTHER" id="PTHR39332">
    <property type="entry name" value="BLL4707 PROTEIN"/>
    <property type="match status" value="1"/>
</dbReference>
<reference evidence="2 3" key="1">
    <citation type="submission" date="2020-04" db="EMBL/GenBank/DDBJ databases">
        <title>A Flavivirga sp. nov.</title>
        <authorList>
            <person name="Sun X."/>
        </authorList>
    </citation>
    <scope>NUCLEOTIDE SEQUENCE [LARGE SCALE GENOMIC DNA]</scope>
    <source>
        <strain evidence="2 3">Y03</strain>
    </source>
</reference>
<dbReference type="PANTHER" id="PTHR39332:SF7">
    <property type="entry name" value="SRPBCC FAMILY PROTEIN"/>
    <property type="match status" value="1"/>
</dbReference>
<evidence type="ECO:0000313" key="2">
    <source>
        <dbReference type="EMBL" id="NMH89066.1"/>
    </source>
</evidence>
<sequence length="171" mass="19339">MKTKSINLVIMTLFLVLFTNALSAQDSDSKISVSKVVSVSADKMWKVLRQMDNVDKFSPQIDKVVWTGEHGVGGERVCYGNENRFYVKEKIVKFDDVKRTYSYAVVEGAPAKDMVNTFKVVDLGDNKSKVVWSTSYTSFIQNPRFTEEQFRGATEYGFNDFIGQVAMTANK</sequence>
<keyword evidence="3" id="KW-1185">Reference proteome</keyword>
<dbReference type="Gene3D" id="3.30.530.20">
    <property type="match status" value="1"/>
</dbReference>
<gene>
    <name evidence="2" type="ORF">HHX25_16260</name>
</gene>
<feature type="chain" id="PRO_5045854129" evidence="1">
    <location>
        <begin position="25"/>
        <end position="171"/>
    </location>
</feature>
<dbReference type="RefSeq" id="WP_169675695.1">
    <property type="nucleotide sequence ID" value="NZ_JABBHF010000010.1"/>
</dbReference>
<dbReference type="SUPFAM" id="SSF55961">
    <property type="entry name" value="Bet v1-like"/>
    <property type="match status" value="1"/>
</dbReference>
<name>A0ABX1RZP6_9FLAO</name>
<comment type="caution">
    <text evidence="2">The sequence shown here is derived from an EMBL/GenBank/DDBJ whole genome shotgun (WGS) entry which is preliminary data.</text>
</comment>
<keyword evidence="1" id="KW-0732">Signal</keyword>